<dbReference type="Proteomes" id="UP000007800">
    <property type="component" value="Unassembled WGS sequence"/>
</dbReference>
<name>C5LPM8_PERM5</name>
<gene>
    <name evidence="2" type="ORF">Pmar_PMAR004221</name>
</gene>
<dbReference type="RefSeq" id="XP_002768630.1">
    <property type="nucleotide sequence ID" value="XM_002768584.1"/>
</dbReference>
<feature type="region of interest" description="Disordered" evidence="1">
    <location>
        <begin position="320"/>
        <end position="389"/>
    </location>
</feature>
<reference evidence="2 3" key="1">
    <citation type="submission" date="2008-07" db="EMBL/GenBank/DDBJ databases">
        <authorList>
            <person name="El-Sayed N."/>
            <person name="Caler E."/>
            <person name="Inman J."/>
            <person name="Amedeo P."/>
            <person name="Hass B."/>
            <person name="Wortman J."/>
        </authorList>
    </citation>
    <scope>NUCLEOTIDE SEQUENCE [LARGE SCALE GENOMIC DNA]</scope>
    <source>
        <strain evidence="3">ATCC 50983 / TXsc</strain>
    </source>
</reference>
<protein>
    <submittedName>
        <fullName evidence="2">Uncharacterized protein</fullName>
    </submittedName>
</protein>
<dbReference type="GeneID" id="9058907"/>
<evidence type="ECO:0000256" key="1">
    <source>
        <dbReference type="SAM" id="MobiDB-lite"/>
    </source>
</evidence>
<accession>C5LPM8</accession>
<evidence type="ECO:0000313" key="3">
    <source>
        <dbReference type="Proteomes" id="UP000007800"/>
    </source>
</evidence>
<dbReference type="AlphaFoldDB" id="C5LPM8"/>
<dbReference type="EMBL" id="GG684180">
    <property type="protein sequence ID" value="EER01348.1"/>
    <property type="molecule type" value="Genomic_DNA"/>
</dbReference>
<organism evidence="3">
    <name type="scientific">Perkinsus marinus (strain ATCC 50983 / TXsc)</name>
    <dbReference type="NCBI Taxonomy" id="423536"/>
    <lineage>
        <taxon>Eukaryota</taxon>
        <taxon>Sar</taxon>
        <taxon>Alveolata</taxon>
        <taxon>Perkinsozoa</taxon>
        <taxon>Perkinsea</taxon>
        <taxon>Perkinsida</taxon>
        <taxon>Perkinsidae</taxon>
        <taxon>Perkinsus</taxon>
    </lineage>
</organism>
<sequence length="389" mass="41325">MSIAAVLSAICPDTTVVETFTVSLVENGIATLRLLENVKASPDLCSRILAPFSTSPLPEALVGKASLATATLDAACREAGAQLQYAVSASASSAKRSTPPPRTSYSAALARVKDSLGGIPFIPGQRLLDAICRGGLAIYVDFNSTLVSNLSSAAGTTNREAELALSISGDPVLIQAGMGLGGSPSSNDERSRYWADRFVRAYFLWSYAVLTVQEHKSIGGVDSSSISDQLPGPPTVDIASSPTPARLGLHHFMHYFGVIITTAIEYDWKVAIESDRRFRVRLDGLVRSGQRLFTDLLIDPLLYGPIVMEAAAAVRLESLRRTSNPQNTRGRRRQRPDVADGSPHSSSRPKFPRGGSNGPPTRPTGKGKGQPHSISRKLPDGTGGNSLTS</sequence>
<evidence type="ECO:0000313" key="2">
    <source>
        <dbReference type="EMBL" id="EER01348.1"/>
    </source>
</evidence>
<dbReference type="OrthoDB" id="10542483at2759"/>
<keyword evidence="3" id="KW-1185">Reference proteome</keyword>
<proteinExistence type="predicted"/>
<dbReference type="InParanoid" id="C5LPM8"/>